<evidence type="ECO:0000313" key="3">
    <source>
        <dbReference type="Proteomes" id="UP000526408"/>
    </source>
</evidence>
<organism evidence="2 3">
    <name type="scientific">Roseicyclus persicicus</name>
    <dbReference type="NCBI Taxonomy" id="2650661"/>
    <lineage>
        <taxon>Bacteria</taxon>
        <taxon>Pseudomonadati</taxon>
        <taxon>Pseudomonadota</taxon>
        <taxon>Alphaproteobacteria</taxon>
        <taxon>Rhodobacterales</taxon>
        <taxon>Roseobacteraceae</taxon>
        <taxon>Roseicyclus</taxon>
    </lineage>
</organism>
<sequence length="228" mass="24204">MPLPRLSRTIPLLVALIGVGPAAADDIACPGAAVTIRGAAPEIAARLCDSAGTAIAGLTACGLSQRRPITVEVVPVVYHPFAICLAAFDCDYDRVRLVLRDDYAGLVAEDDPYALLPPDRLVAALLSHELAHALVWQTAEGRAVPLVDHEYIAAAMELEGMAPETRQTVLDATGLTGADEGRVNIRTYRLEPRRFAANAWLHFREDGNGCALIAGLVAGTRSFEPGSK</sequence>
<dbReference type="RefSeq" id="WP_168624134.1">
    <property type="nucleotide sequence ID" value="NZ_JAAZQQ010000005.1"/>
</dbReference>
<accession>A0A7X6H0G6</accession>
<name>A0A7X6H0G6_9RHOB</name>
<dbReference type="Pfam" id="PF20344">
    <property type="entry name" value="DUF6639"/>
    <property type="match status" value="1"/>
</dbReference>
<dbReference type="Proteomes" id="UP000526408">
    <property type="component" value="Unassembled WGS sequence"/>
</dbReference>
<evidence type="ECO:0000313" key="2">
    <source>
        <dbReference type="EMBL" id="NKX45752.1"/>
    </source>
</evidence>
<keyword evidence="3" id="KW-1185">Reference proteome</keyword>
<feature type="chain" id="PRO_5031173481" evidence="1">
    <location>
        <begin position="25"/>
        <end position="228"/>
    </location>
</feature>
<reference evidence="2 3" key="1">
    <citation type="submission" date="2020-04" db="EMBL/GenBank/DDBJ databases">
        <authorList>
            <person name="Yoon J."/>
        </authorList>
    </citation>
    <scope>NUCLEOTIDE SEQUENCE [LARGE SCALE GENOMIC DNA]</scope>
    <source>
        <strain evidence="2 3">KMU-115</strain>
    </source>
</reference>
<comment type="caution">
    <text evidence="2">The sequence shown here is derived from an EMBL/GenBank/DDBJ whole genome shotgun (WGS) entry which is preliminary data.</text>
</comment>
<dbReference type="AlphaFoldDB" id="A0A7X6H0G6"/>
<keyword evidence="1" id="KW-0732">Signal</keyword>
<proteinExistence type="predicted"/>
<protein>
    <submittedName>
        <fullName evidence="2">Uncharacterized protein</fullName>
    </submittedName>
</protein>
<dbReference type="EMBL" id="JAAZQQ010000005">
    <property type="protein sequence ID" value="NKX45752.1"/>
    <property type="molecule type" value="Genomic_DNA"/>
</dbReference>
<gene>
    <name evidence="2" type="ORF">HCU73_14240</name>
</gene>
<feature type="signal peptide" evidence="1">
    <location>
        <begin position="1"/>
        <end position="24"/>
    </location>
</feature>
<evidence type="ECO:0000256" key="1">
    <source>
        <dbReference type="SAM" id="SignalP"/>
    </source>
</evidence>
<dbReference type="InterPro" id="IPR046579">
    <property type="entry name" value="DUF6639"/>
</dbReference>